<keyword evidence="2" id="KW-0285">Flavoprotein</keyword>
<dbReference type="InterPro" id="IPR036188">
    <property type="entry name" value="FAD/NAD-bd_sf"/>
</dbReference>
<protein>
    <recommendedName>
        <fullName evidence="4">FAD/NAD(P)-binding domain-containing protein</fullName>
    </recommendedName>
</protein>
<dbReference type="PRINTS" id="PR00469">
    <property type="entry name" value="PNDRDTASEII"/>
</dbReference>
<dbReference type="AlphaFoldDB" id="A0A9W9CBW8"/>
<dbReference type="InterPro" id="IPR023753">
    <property type="entry name" value="FAD/NAD-binding_dom"/>
</dbReference>
<evidence type="ECO:0000256" key="2">
    <source>
        <dbReference type="ARBA" id="ARBA00022630"/>
    </source>
</evidence>
<reference evidence="5" key="1">
    <citation type="submission" date="2022-10" db="EMBL/GenBank/DDBJ databases">
        <title>Tapping the CABI collections for fungal endophytes: first genome assemblies for Collariella, Neodidymelliopsis, Ascochyta clinopodiicola, Didymella pomorum, Didymosphaeria variabile, Neocosmospora piperis and Neocucurbitaria cava.</title>
        <authorList>
            <person name="Hill R."/>
        </authorList>
    </citation>
    <scope>NUCLEOTIDE SEQUENCE</scope>
    <source>
        <strain evidence="5">IMI 356815</strain>
    </source>
</reference>
<dbReference type="GeneID" id="80909646"/>
<dbReference type="RefSeq" id="XP_056072154.1">
    <property type="nucleotide sequence ID" value="XM_056214887.1"/>
</dbReference>
<evidence type="ECO:0000313" key="5">
    <source>
        <dbReference type="EMBL" id="KAJ4354380.1"/>
    </source>
</evidence>
<proteinExistence type="inferred from homology"/>
<evidence type="ECO:0000313" key="6">
    <source>
        <dbReference type="Proteomes" id="UP001140513"/>
    </source>
</evidence>
<dbReference type="SUPFAM" id="SSF51905">
    <property type="entry name" value="FAD/NAD(P)-binding domain"/>
    <property type="match status" value="1"/>
</dbReference>
<accession>A0A9W9CBW8</accession>
<keyword evidence="3" id="KW-0560">Oxidoreductase</keyword>
<dbReference type="Pfam" id="PF07992">
    <property type="entry name" value="Pyr_redox_2"/>
    <property type="match status" value="1"/>
</dbReference>
<dbReference type="Proteomes" id="UP001140513">
    <property type="component" value="Unassembled WGS sequence"/>
</dbReference>
<comment type="similarity">
    <text evidence="1">Belongs to the class-II pyridine nucleotide-disulfide oxidoreductase family.</text>
</comment>
<feature type="domain" description="FAD/NAD(P)-binding" evidence="4">
    <location>
        <begin position="9"/>
        <end position="306"/>
    </location>
</feature>
<evidence type="ECO:0000256" key="1">
    <source>
        <dbReference type="ARBA" id="ARBA00009333"/>
    </source>
</evidence>
<sequence>MPLRPQIVDALIIGGGPAGLAASLAYARTRTTAIVFDSQSYRNEGIKHMHTVPSRDHVNPYEFRSIAREQITSRYPSVWFEKVTVTQAEKKLLGEEKYEGFEVTDSEGKSYQGKKLILATGSRDVFPEIEGFKENWPQHIYQCLACDGFEQRGTPIGVLDCSPKTAHFTNMTLNFDSRVTVLTNGPVPVNAAIKQQLRICEAWGAKVDSRRIKRLINNGPTHKEGVTVEFEEGETLTFGFIAHKSATVNKSQDLIDQLGVECVDPALGGHIRIVNPMFNSTSVKGCFAGGDTMQAMKQVTISMADGLKAAAGAGMEIAAERELATLKMLEKQDINASMIGTALESPDAAMMLSSGDSKAAS</sequence>
<dbReference type="Gene3D" id="3.50.50.60">
    <property type="entry name" value="FAD/NAD(P)-binding domain"/>
    <property type="match status" value="2"/>
</dbReference>
<dbReference type="PRINTS" id="PR00368">
    <property type="entry name" value="FADPNR"/>
</dbReference>
<evidence type="ECO:0000259" key="4">
    <source>
        <dbReference type="Pfam" id="PF07992"/>
    </source>
</evidence>
<dbReference type="PANTHER" id="PTHR48105">
    <property type="entry name" value="THIOREDOXIN REDUCTASE 1-RELATED-RELATED"/>
    <property type="match status" value="1"/>
</dbReference>
<dbReference type="OrthoDB" id="10260355at2759"/>
<dbReference type="InterPro" id="IPR050097">
    <property type="entry name" value="Ferredoxin-NADP_redctase_2"/>
</dbReference>
<dbReference type="EMBL" id="JAPEUX010000004">
    <property type="protein sequence ID" value="KAJ4354380.1"/>
    <property type="molecule type" value="Genomic_DNA"/>
</dbReference>
<gene>
    <name evidence="5" type="ORF">N0V89_006116</name>
</gene>
<organism evidence="5 6">
    <name type="scientific">Didymosphaeria variabile</name>
    <dbReference type="NCBI Taxonomy" id="1932322"/>
    <lineage>
        <taxon>Eukaryota</taxon>
        <taxon>Fungi</taxon>
        <taxon>Dikarya</taxon>
        <taxon>Ascomycota</taxon>
        <taxon>Pezizomycotina</taxon>
        <taxon>Dothideomycetes</taxon>
        <taxon>Pleosporomycetidae</taxon>
        <taxon>Pleosporales</taxon>
        <taxon>Massarineae</taxon>
        <taxon>Didymosphaeriaceae</taxon>
        <taxon>Didymosphaeria</taxon>
    </lineage>
</organism>
<dbReference type="GO" id="GO:0097237">
    <property type="term" value="P:cellular response to toxic substance"/>
    <property type="evidence" value="ECO:0007669"/>
    <property type="project" value="UniProtKB-ARBA"/>
</dbReference>
<comment type="caution">
    <text evidence="5">The sequence shown here is derived from an EMBL/GenBank/DDBJ whole genome shotgun (WGS) entry which is preliminary data.</text>
</comment>
<keyword evidence="6" id="KW-1185">Reference proteome</keyword>
<dbReference type="GO" id="GO:0016491">
    <property type="term" value="F:oxidoreductase activity"/>
    <property type="evidence" value="ECO:0007669"/>
    <property type="project" value="UniProtKB-KW"/>
</dbReference>
<name>A0A9W9CBW8_9PLEO</name>
<evidence type="ECO:0000256" key="3">
    <source>
        <dbReference type="ARBA" id="ARBA00023002"/>
    </source>
</evidence>